<reference evidence="2 3" key="1">
    <citation type="submission" date="2019-06" db="EMBL/GenBank/DDBJ databases">
        <title>WGS assembly of Gossypium darwinii.</title>
        <authorList>
            <person name="Chen Z.J."/>
            <person name="Sreedasyam A."/>
            <person name="Ando A."/>
            <person name="Song Q."/>
            <person name="De L."/>
            <person name="Hulse-Kemp A."/>
            <person name="Ding M."/>
            <person name="Ye W."/>
            <person name="Kirkbride R."/>
            <person name="Jenkins J."/>
            <person name="Plott C."/>
            <person name="Lovell J."/>
            <person name="Lin Y.-M."/>
            <person name="Vaughn R."/>
            <person name="Liu B."/>
            <person name="Li W."/>
            <person name="Simpson S."/>
            <person name="Scheffler B."/>
            <person name="Saski C."/>
            <person name="Grover C."/>
            <person name="Hu G."/>
            <person name="Conover J."/>
            <person name="Carlson J."/>
            <person name="Shu S."/>
            <person name="Boston L."/>
            <person name="Williams M."/>
            <person name="Peterson D."/>
            <person name="Mcgee K."/>
            <person name="Jones D."/>
            <person name="Wendel J."/>
            <person name="Stelly D."/>
            <person name="Grimwood J."/>
            <person name="Schmutz J."/>
        </authorList>
    </citation>
    <scope>NUCLEOTIDE SEQUENCE [LARGE SCALE GENOMIC DNA]</scope>
    <source>
        <strain evidence="2">1808015.09</strain>
    </source>
</reference>
<evidence type="ECO:0000313" key="2">
    <source>
        <dbReference type="EMBL" id="TYG86783.1"/>
    </source>
</evidence>
<dbReference type="Proteomes" id="UP000323506">
    <property type="component" value="Chromosome A13"/>
</dbReference>
<evidence type="ECO:0000259" key="1">
    <source>
        <dbReference type="Pfam" id="PF13966"/>
    </source>
</evidence>
<proteinExistence type="predicted"/>
<feature type="domain" description="Reverse transcriptase zinc-binding" evidence="1">
    <location>
        <begin position="2"/>
        <end position="40"/>
    </location>
</feature>
<evidence type="ECO:0000313" key="3">
    <source>
        <dbReference type="Proteomes" id="UP000323506"/>
    </source>
</evidence>
<keyword evidence="3" id="KW-1185">Reference proteome</keyword>
<dbReference type="Pfam" id="PF13966">
    <property type="entry name" value="zf-RVT"/>
    <property type="match status" value="1"/>
</dbReference>
<organism evidence="2 3">
    <name type="scientific">Gossypium darwinii</name>
    <name type="common">Darwin's cotton</name>
    <name type="synonym">Gossypium barbadense var. darwinii</name>
    <dbReference type="NCBI Taxonomy" id="34276"/>
    <lineage>
        <taxon>Eukaryota</taxon>
        <taxon>Viridiplantae</taxon>
        <taxon>Streptophyta</taxon>
        <taxon>Embryophyta</taxon>
        <taxon>Tracheophyta</taxon>
        <taxon>Spermatophyta</taxon>
        <taxon>Magnoliopsida</taxon>
        <taxon>eudicotyledons</taxon>
        <taxon>Gunneridae</taxon>
        <taxon>Pentapetalae</taxon>
        <taxon>rosids</taxon>
        <taxon>malvids</taxon>
        <taxon>Malvales</taxon>
        <taxon>Malvaceae</taxon>
        <taxon>Malvoideae</taxon>
        <taxon>Gossypium</taxon>
    </lineage>
</organism>
<dbReference type="InterPro" id="IPR026960">
    <property type="entry name" value="RVT-Znf"/>
</dbReference>
<accession>A0A5D2E009</accession>
<dbReference type="AlphaFoldDB" id="A0A5D2E009"/>
<name>A0A5D2E009_GOSDA</name>
<gene>
    <name evidence="2" type="ORF">ES288_A13G160400v1</name>
</gene>
<sequence length="194" mass="22437">MPTYANLNKRHISTPILCLLCHTDLESVDHLLRFCPVTSQFLTSLRFTVRFMSKHLDYKYWPVEVFQTTDDRNRKLVTLSVWSIWFARNKLIHEGTSQTLSDLVVFVLGYLAKIEALEIVGYPRCFSTQIHWRPLDLDFITVNFDSSFNLQEKTSISGIIARNERGLVMGACTYPHINIADAFVVEARTYEQAI</sequence>
<protein>
    <recommendedName>
        <fullName evidence="1">Reverse transcriptase zinc-binding domain-containing protein</fullName>
    </recommendedName>
</protein>
<dbReference type="EMBL" id="CM017700">
    <property type="protein sequence ID" value="TYG86783.1"/>
    <property type="molecule type" value="Genomic_DNA"/>
</dbReference>